<keyword evidence="3" id="KW-1185">Reference proteome</keyword>
<protein>
    <submittedName>
        <fullName evidence="2">PAS-domain containing protein</fullName>
    </submittedName>
</protein>
<organism evidence="2 3">
    <name type="scientific">Acidimangrovimonas pyrenivorans</name>
    <dbReference type="NCBI Taxonomy" id="2030798"/>
    <lineage>
        <taxon>Bacteria</taxon>
        <taxon>Pseudomonadati</taxon>
        <taxon>Pseudomonadota</taxon>
        <taxon>Alphaproteobacteria</taxon>
        <taxon>Rhodobacterales</taxon>
        <taxon>Paracoccaceae</taxon>
        <taxon>Acidimangrovimonas</taxon>
    </lineage>
</organism>
<evidence type="ECO:0000313" key="3">
    <source>
        <dbReference type="Proteomes" id="UP001595443"/>
    </source>
</evidence>
<dbReference type="Proteomes" id="UP001595443">
    <property type="component" value="Unassembled WGS sequence"/>
</dbReference>
<dbReference type="EMBL" id="JBHRSK010000016">
    <property type="protein sequence ID" value="MFC2970008.1"/>
    <property type="molecule type" value="Genomic_DNA"/>
</dbReference>
<sequence length="521" mass="57100">MSLDWASYASVAGSSLSASVMALAGLSIWQNRRRQRPGGAFGEDAAGTVFLFDGEDLVDASDAGRMLLGCDRLEGRTAWHRLLSFVAPRFPDFAPRLARLPELGRFVLSAEGPPPLTLRAEWRGGLIRITLREAGEPGGGALDPISQRALEDELGGLRATLDEAPFLAWRAGPDGSVTWANRPYLLMAARCDPADAEIGWPLPRLFAPHDGNTRRGALAPQDRDAPLWFDCHSLPLNGETLHFALPADATVEAETSLRSFIQTLSKTFAQLTVGLAIFDRRRALVLFNPALVELTALSPEFLSSRPQLPCFLDKMREGRMIPEPKDYKSWRTRVAALEKAAGSGQYEEIWSLPSGQTYRVTGRPHPDGATALLFEDISAETTLNRRFRAEIELSQAVIDTMEEAIAVFSPAGLLILSNDAYRALWQTEADSALGETGIVEATGLWQSRCTPNPLWNEARDFVGTVGPRQRRSGEARLRDGRPLRCRFVPLTGGATLIGFSIRHATPGQPRPEVARTTRRLA</sequence>
<proteinExistence type="predicted"/>
<dbReference type="RefSeq" id="WP_377834765.1">
    <property type="nucleotide sequence ID" value="NZ_JBHRSK010000016.1"/>
</dbReference>
<gene>
    <name evidence="2" type="ORF">ACFOES_18070</name>
</gene>
<dbReference type="Pfam" id="PF12860">
    <property type="entry name" value="PAS_7"/>
    <property type="match status" value="1"/>
</dbReference>
<evidence type="ECO:0000313" key="2">
    <source>
        <dbReference type="EMBL" id="MFC2970008.1"/>
    </source>
</evidence>
<dbReference type="SUPFAM" id="SSF55785">
    <property type="entry name" value="PYP-like sensor domain (PAS domain)"/>
    <property type="match status" value="2"/>
</dbReference>
<feature type="transmembrane region" description="Helical" evidence="1">
    <location>
        <begin position="6"/>
        <end position="29"/>
    </location>
</feature>
<keyword evidence="1" id="KW-0812">Transmembrane</keyword>
<keyword evidence="1" id="KW-1133">Transmembrane helix</keyword>
<comment type="caution">
    <text evidence="2">The sequence shown here is derived from an EMBL/GenBank/DDBJ whole genome shotgun (WGS) entry which is preliminary data.</text>
</comment>
<keyword evidence="1" id="KW-0472">Membrane</keyword>
<reference evidence="3" key="1">
    <citation type="journal article" date="2019" name="Int. J. Syst. Evol. Microbiol.">
        <title>The Global Catalogue of Microorganisms (GCM) 10K type strain sequencing project: providing services to taxonomists for standard genome sequencing and annotation.</title>
        <authorList>
            <consortium name="The Broad Institute Genomics Platform"/>
            <consortium name="The Broad Institute Genome Sequencing Center for Infectious Disease"/>
            <person name="Wu L."/>
            <person name="Ma J."/>
        </authorList>
    </citation>
    <scope>NUCLEOTIDE SEQUENCE [LARGE SCALE GENOMIC DNA]</scope>
    <source>
        <strain evidence="3">KCTC 62192</strain>
    </source>
</reference>
<evidence type="ECO:0000256" key="1">
    <source>
        <dbReference type="SAM" id="Phobius"/>
    </source>
</evidence>
<accession>A0ABV7ALY7</accession>
<name>A0ABV7ALY7_9RHOB</name>
<dbReference type="InterPro" id="IPR035965">
    <property type="entry name" value="PAS-like_dom_sf"/>
</dbReference>